<evidence type="ECO:0000313" key="12">
    <source>
        <dbReference type="Proteomes" id="UP000193689"/>
    </source>
</evidence>
<gene>
    <name evidence="11" type="ORF">BCR38DRAFT_47488</name>
</gene>
<accession>A0A1Y2DNF1</accession>
<dbReference type="GeneID" id="63779200"/>
<feature type="domain" description="CFEM" evidence="10">
    <location>
        <begin position="25"/>
        <end position="94"/>
    </location>
</feature>
<evidence type="ECO:0000256" key="5">
    <source>
        <dbReference type="ARBA" id="ARBA00022622"/>
    </source>
</evidence>
<dbReference type="SMART" id="SM00747">
    <property type="entry name" value="CFEM"/>
    <property type="match status" value="1"/>
</dbReference>
<evidence type="ECO:0000259" key="10">
    <source>
        <dbReference type="SMART" id="SM00747"/>
    </source>
</evidence>
<dbReference type="InterPro" id="IPR008427">
    <property type="entry name" value="Extracellular_membr_CFEM_dom"/>
</dbReference>
<keyword evidence="6 9" id="KW-0732">Signal</keyword>
<keyword evidence="5" id="KW-0472">Membrane</keyword>
<dbReference type="STRING" id="1141098.A0A1Y2DNF1"/>
<protein>
    <recommendedName>
        <fullName evidence="10">CFEM domain-containing protein</fullName>
    </recommendedName>
</protein>
<evidence type="ECO:0000256" key="4">
    <source>
        <dbReference type="ARBA" id="ARBA00022525"/>
    </source>
</evidence>
<keyword evidence="7" id="KW-1015">Disulfide bond</keyword>
<dbReference type="GO" id="GO:0005576">
    <property type="term" value="C:extracellular region"/>
    <property type="evidence" value="ECO:0007669"/>
    <property type="project" value="UniProtKB-SubCell"/>
</dbReference>
<evidence type="ECO:0000256" key="6">
    <source>
        <dbReference type="ARBA" id="ARBA00022729"/>
    </source>
</evidence>
<organism evidence="11 12">
    <name type="scientific">Pseudomassariella vexata</name>
    <dbReference type="NCBI Taxonomy" id="1141098"/>
    <lineage>
        <taxon>Eukaryota</taxon>
        <taxon>Fungi</taxon>
        <taxon>Dikarya</taxon>
        <taxon>Ascomycota</taxon>
        <taxon>Pezizomycotina</taxon>
        <taxon>Sordariomycetes</taxon>
        <taxon>Xylariomycetidae</taxon>
        <taxon>Amphisphaeriales</taxon>
        <taxon>Pseudomassariaceae</taxon>
        <taxon>Pseudomassariella</taxon>
    </lineage>
</organism>
<dbReference type="EMBL" id="MCFJ01000011">
    <property type="protein sequence ID" value="ORY60818.1"/>
    <property type="molecule type" value="Genomic_DNA"/>
</dbReference>
<comment type="subcellular location">
    <subcellularLocation>
        <location evidence="1">Membrane</location>
        <topology evidence="1">Lipid-anchor</topology>
        <topology evidence="1">GPI-anchor</topology>
    </subcellularLocation>
    <subcellularLocation>
        <location evidence="2">Secreted</location>
    </subcellularLocation>
</comment>
<dbReference type="Pfam" id="PF05730">
    <property type="entry name" value="CFEM"/>
    <property type="match status" value="1"/>
</dbReference>
<dbReference type="AlphaFoldDB" id="A0A1Y2DNF1"/>
<keyword evidence="5" id="KW-0336">GPI-anchor</keyword>
<feature type="signal peptide" evidence="9">
    <location>
        <begin position="1"/>
        <end position="17"/>
    </location>
</feature>
<reference evidence="11 12" key="1">
    <citation type="submission" date="2016-07" db="EMBL/GenBank/DDBJ databases">
        <title>Pervasive Adenine N6-methylation of Active Genes in Fungi.</title>
        <authorList>
            <consortium name="DOE Joint Genome Institute"/>
            <person name="Mondo S.J."/>
            <person name="Dannebaum R.O."/>
            <person name="Kuo R.C."/>
            <person name="Labutti K."/>
            <person name="Haridas S."/>
            <person name="Kuo A."/>
            <person name="Salamov A."/>
            <person name="Ahrendt S.R."/>
            <person name="Lipzen A."/>
            <person name="Sullivan W."/>
            <person name="Andreopoulos W.B."/>
            <person name="Clum A."/>
            <person name="Lindquist E."/>
            <person name="Daum C."/>
            <person name="Ramamoorthy G.K."/>
            <person name="Gryganskyi A."/>
            <person name="Culley D."/>
            <person name="Magnuson J.K."/>
            <person name="James T.Y."/>
            <person name="O'Malley M.A."/>
            <person name="Stajich J.E."/>
            <person name="Spatafora J.W."/>
            <person name="Visel A."/>
            <person name="Grigoriev I.V."/>
        </authorList>
    </citation>
    <scope>NUCLEOTIDE SEQUENCE [LARGE SCALE GENOMIC DNA]</scope>
    <source>
        <strain evidence="11 12">CBS 129021</strain>
    </source>
</reference>
<dbReference type="GO" id="GO:0098552">
    <property type="term" value="C:side of membrane"/>
    <property type="evidence" value="ECO:0007669"/>
    <property type="project" value="UniProtKB-KW"/>
</dbReference>
<comment type="caution">
    <text evidence="11">The sequence shown here is derived from an EMBL/GenBank/DDBJ whole genome shotgun (WGS) entry which is preliminary data.</text>
</comment>
<sequence length="161" mass="17661">MLFKTIALSLFAAVAAAQNSTLTSLVSQLPECASTCFSSSASTAGCATTDFDCLCGDKKQAFINAIGPCLILDNSCSSDELSGTYLHNSYPFCLNKAEFLTLHVTRCHGSRRRDLHRSCIQSFGRRHGLSIRRGRICDWHRDSVCVSVSDGERQRCEENGR</sequence>
<evidence type="ECO:0000256" key="2">
    <source>
        <dbReference type="ARBA" id="ARBA00004613"/>
    </source>
</evidence>
<evidence type="ECO:0000256" key="7">
    <source>
        <dbReference type="ARBA" id="ARBA00023157"/>
    </source>
</evidence>
<keyword evidence="8" id="KW-0449">Lipoprotein</keyword>
<evidence type="ECO:0000313" key="11">
    <source>
        <dbReference type="EMBL" id="ORY60818.1"/>
    </source>
</evidence>
<keyword evidence="12" id="KW-1185">Reference proteome</keyword>
<dbReference type="Proteomes" id="UP000193689">
    <property type="component" value="Unassembled WGS sequence"/>
</dbReference>
<evidence type="ECO:0000256" key="1">
    <source>
        <dbReference type="ARBA" id="ARBA00004589"/>
    </source>
</evidence>
<evidence type="ECO:0000256" key="3">
    <source>
        <dbReference type="ARBA" id="ARBA00010031"/>
    </source>
</evidence>
<dbReference type="RefSeq" id="XP_040713045.1">
    <property type="nucleotide sequence ID" value="XM_040862988.1"/>
</dbReference>
<proteinExistence type="inferred from homology"/>
<dbReference type="InParanoid" id="A0A1Y2DNF1"/>
<dbReference type="OrthoDB" id="3065412at2759"/>
<name>A0A1Y2DNF1_9PEZI</name>
<evidence type="ECO:0000256" key="9">
    <source>
        <dbReference type="SAM" id="SignalP"/>
    </source>
</evidence>
<feature type="chain" id="PRO_5013208904" description="CFEM domain-containing protein" evidence="9">
    <location>
        <begin position="18"/>
        <end position="161"/>
    </location>
</feature>
<keyword evidence="4" id="KW-0964">Secreted</keyword>
<keyword evidence="5" id="KW-0325">Glycoprotein</keyword>
<evidence type="ECO:0000256" key="8">
    <source>
        <dbReference type="ARBA" id="ARBA00023288"/>
    </source>
</evidence>
<comment type="similarity">
    <text evidence="3">Belongs to the RBT5 family.</text>
</comment>